<evidence type="ECO:0000313" key="3">
    <source>
        <dbReference type="Proteomes" id="UP000326939"/>
    </source>
</evidence>
<reference evidence="3" key="1">
    <citation type="journal article" date="2019" name="Gigascience">
        <title>De novo genome assembly of the endangered Acer yangbiense, a plant species with extremely small populations endemic to Yunnan Province, China.</title>
        <authorList>
            <person name="Yang J."/>
            <person name="Wariss H.M."/>
            <person name="Tao L."/>
            <person name="Zhang R."/>
            <person name="Yun Q."/>
            <person name="Hollingsworth P."/>
            <person name="Dao Z."/>
            <person name="Luo G."/>
            <person name="Guo H."/>
            <person name="Ma Y."/>
            <person name="Sun W."/>
        </authorList>
    </citation>
    <scope>NUCLEOTIDE SEQUENCE [LARGE SCALE GENOMIC DNA]</scope>
    <source>
        <strain evidence="3">cv. br00</strain>
    </source>
</reference>
<name>A0A5N5L5Q1_9ROSI</name>
<sequence>MATTISGPVSLNLSSDSQPYKRLPLILSPPILQHPFLSLHKSCYFSSRFCSSSNGSSSSPTTTAETETPCASTAYDSYKTGRFLSNEEIEKLKALQDFRYYQQLETGSMLVRVMKPEEMDITVKLLTESFVESLSLPVGYVSLVCYFVQQYLIERRAAIPHAVTLIGFYKGKQETKGGEEEEDLEELAGTVEVCFDKRGASASPPTPTPPKNAPYICNMAVKQSHRRHFVVKLVNLDSYQFIPKRKLSYTFNCSLSSKLELNLHDTDSCNFICLYRRGIGWNLLKASEVLISEMSSMRDVYLHCRVIDSAPFNMYTKAGYNIVKTDSIWVLLMLQMRKHLMCKKLLVSKNPSELDTSGSDMEFSSQMDTWKS</sequence>
<dbReference type="PANTHER" id="PTHR47489">
    <property type="entry name" value="ACYL-COA N-ACYLTRANSFERASES (NAT) SUPERFAMILY PROTEIN"/>
    <property type="match status" value="1"/>
</dbReference>
<accession>A0A5N5L5Q1</accession>
<proteinExistence type="predicted"/>
<dbReference type="Proteomes" id="UP000326939">
    <property type="component" value="Chromosome 10"/>
</dbReference>
<gene>
    <name evidence="2" type="ORF">DKX38_015483</name>
</gene>
<dbReference type="EMBL" id="VDCV01000010">
    <property type="protein sequence ID" value="KAB5537950.1"/>
    <property type="molecule type" value="Genomic_DNA"/>
</dbReference>
<organism evidence="2 3">
    <name type="scientific">Salix brachista</name>
    <dbReference type="NCBI Taxonomy" id="2182728"/>
    <lineage>
        <taxon>Eukaryota</taxon>
        <taxon>Viridiplantae</taxon>
        <taxon>Streptophyta</taxon>
        <taxon>Embryophyta</taxon>
        <taxon>Tracheophyta</taxon>
        <taxon>Spermatophyta</taxon>
        <taxon>Magnoliopsida</taxon>
        <taxon>eudicotyledons</taxon>
        <taxon>Gunneridae</taxon>
        <taxon>Pentapetalae</taxon>
        <taxon>rosids</taxon>
        <taxon>fabids</taxon>
        <taxon>Malpighiales</taxon>
        <taxon>Salicaceae</taxon>
        <taxon>Saliceae</taxon>
        <taxon>Salix</taxon>
    </lineage>
</organism>
<comment type="caution">
    <text evidence="2">The sequence shown here is derived from an EMBL/GenBank/DDBJ whole genome shotgun (WGS) entry which is preliminary data.</text>
</comment>
<dbReference type="AlphaFoldDB" id="A0A5N5L5Q1"/>
<feature type="region of interest" description="Disordered" evidence="1">
    <location>
        <begin position="351"/>
        <end position="372"/>
    </location>
</feature>
<protein>
    <recommendedName>
        <fullName evidence="4">N-acetyltransferase domain-containing protein</fullName>
    </recommendedName>
</protein>
<evidence type="ECO:0000256" key="1">
    <source>
        <dbReference type="SAM" id="MobiDB-lite"/>
    </source>
</evidence>
<dbReference type="PANTHER" id="PTHR47489:SF2">
    <property type="entry name" value="GCN5-RELATED N-ACETYLTRANSFERASE 5, CHLOROPLASTIC"/>
    <property type="match status" value="1"/>
</dbReference>
<evidence type="ECO:0000313" key="2">
    <source>
        <dbReference type="EMBL" id="KAB5537950.1"/>
    </source>
</evidence>
<keyword evidence="3" id="KW-1185">Reference proteome</keyword>
<evidence type="ECO:0008006" key="4">
    <source>
        <dbReference type="Google" id="ProtNLM"/>
    </source>
</evidence>